<dbReference type="EMBL" id="LT670818">
    <property type="protein sequence ID" value="SHH56252.1"/>
    <property type="molecule type" value="Genomic_DNA"/>
</dbReference>
<dbReference type="InterPro" id="IPR013538">
    <property type="entry name" value="ASHA1/2-like_C"/>
</dbReference>
<organism evidence="3 4">
    <name type="scientific">Bradyrhizobium erythrophlei</name>
    <dbReference type="NCBI Taxonomy" id="1437360"/>
    <lineage>
        <taxon>Bacteria</taxon>
        <taxon>Pseudomonadati</taxon>
        <taxon>Pseudomonadota</taxon>
        <taxon>Alphaproteobacteria</taxon>
        <taxon>Hyphomicrobiales</taxon>
        <taxon>Nitrobacteraceae</taxon>
        <taxon>Bradyrhizobium</taxon>
    </lineage>
</organism>
<evidence type="ECO:0000256" key="1">
    <source>
        <dbReference type="ARBA" id="ARBA00006817"/>
    </source>
</evidence>
<dbReference type="RefSeq" id="WP_244567731.1">
    <property type="nucleotide sequence ID" value="NZ_LT670818.1"/>
</dbReference>
<dbReference type="Proteomes" id="UP000190675">
    <property type="component" value="Chromosome I"/>
</dbReference>
<dbReference type="InterPro" id="IPR023393">
    <property type="entry name" value="START-like_dom_sf"/>
</dbReference>
<accession>A0A1M5TZP3</accession>
<evidence type="ECO:0000259" key="2">
    <source>
        <dbReference type="Pfam" id="PF08327"/>
    </source>
</evidence>
<comment type="similarity">
    <text evidence="1">Belongs to the AHA1 family.</text>
</comment>
<name>A0A1M5TZP3_9BRAD</name>
<dbReference type="Gene3D" id="3.30.530.20">
    <property type="match status" value="1"/>
</dbReference>
<evidence type="ECO:0000313" key="3">
    <source>
        <dbReference type="EMBL" id="SHH56252.1"/>
    </source>
</evidence>
<reference evidence="3 4" key="1">
    <citation type="submission" date="2016-11" db="EMBL/GenBank/DDBJ databases">
        <authorList>
            <person name="Jaros S."/>
            <person name="Januszkiewicz K."/>
            <person name="Wedrychowicz H."/>
        </authorList>
    </citation>
    <scope>NUCLEOTIDE SEQUENCE [LARGE SCALE GENOMIC DNA]</scope>
    <source>
        <strain evidence="3 4">GAS242</strain>
    </source>
</reference>
<gene>
    <name evidence="3" type="ORF">SAMN05444169_8089</name>
</gene>
<dbReference type="SUPFAM" id="SSF55961">
    <property type="entry name" value="Bet v1-like"/>
    <property type="match status" value="1"/>
</dbReference>
<proteinExistence type="inferred from homology"/>
<dbReference type="Pfam" id="PF08327">
    <property type="entry name" value="AHSA1"/>
    <property type="match status" value="1"/>
</dbReference>
<protein>
    <submittedName>
        <fullName evidence="3">Uncharacterized conserved protein YndB, AHSA1/START domain</fullName>
    </submittedName>
</protein>
<feature type="domain" description="Activator of Hsp90 ATPase homologue 1/2-like C-terminal" evidence="2">
    <location>
        <begin position="22"/>
        <end position="155"/>
    </location>
</feature>
<dbReference type="AlphaFoldDB" id="A0A1M5TZP3"/>
<evidence type="ECO:0000313" key="4">
    <source>
        <dbReference type="Proteomes" id="UP000190675"/>
    </source>
</evidence>
<sequence>MTSIIDASSLDEPVVIVTRMFDAPRTLVWDVITDPKHVVHWYGGPGFTNPVCEMDLRPGGIWRHVMQAPNGAQFTINSVFLEVVEPERLVWKTIKDENRKPAPPTAVSTVTLEEHGNQTKWTLVARFDSIAERDISVSMGFAKMIGMGADRIAERLKVK</sequence>